<proteinExistence type="inferred from homology"/>
<dbReference type="Proteomes" id="UP000007797">
    <property type="component" value="Unassembled WGS sequence"/>
</dbReference>
<sequence length="203" mass="23438">MSSYFLSILVFLFYTLLFMFGTVCLACGLYYFAELVEEHSSIAKRVIRYTIFVITGLILFLYIFDDVSGVCILLSLASHLSYYSLLSDFPFVSLSSIKFIFSLLTLIISHCSWFLFFRSQYFPFPEIFTIFIFCVWLVPFMFFISLAANDTNLPYSSGTSRIIGVDSEYQKQKKFGTSLKSILGWMKKKTDDFTGASSNKHFY</sequence>
<dbReference type="Pfam" id="PF04148">
    <property type="entry name" value="Erv26"/>
    <property type="match status" value="1"/>
</dbReference>
<evidence type="ECO:0000313" key="7">
    <source>
        <dbReference type="EMBL" id="EGG16571.1"/>
    </source>
</evidence>
<dbReference type="GO" id="GO:0097020">
    <property type="term" value="F:COPII receptor activity"/>
    <property type="evidence" value="ECO:0007669"/>
    <property type="project" value="InterPro"/>
</dbReference>
<dbReference type="GeneID" id="14868568"/>
<dbReference type="EMBL" id="GL883023">
    <property type="protein sequence ID" value="EGG16571.1"/>
    <property type="molecule type" value="Genomic_DNA"/>
</dbReference>
<dbReference type="OMA" id="TMGTEPV"/>
<dbReference type="AlphaFoldDB" id="F4Q6R1"/>
<dbReference type="OrthoDB" id="15490at2759"/>
<keyword evidence="8" id="KW-1185">Reference proteome</keyword>
<dbReference type="KEGG" id="dfa:DFA_09118"/>
<dbReference type="GO" id="GO:0000139">
    <property type="term" value="C:Golgi membrane"/>
    <property type="evidence" value="ECO:0007669"/>
    <property type="project" value="TreeGrafter"/>
</dbReference>
<dbReference type="GO" id="GO:0005789">
    <property type="term" value="C:endoplasmic reticulum membrane"/>
    <property type="evidence" value="ECO:0007669"/>
    <property type="project" value="TreeGrafter"/>
</dbReference>
<evidence type="ECO:0000256" key="5">
    <source>
        <dbReference type="ARBA" id="ARBA00023136"/>
    </source>
</evidence>
<keyword evidence="4 6" id="KW-1133">Transmembrane helix</keyword>
<organism evidence="7 8">
    <name type="scientific">Cavenderia fasciculata</name>
    <name type="common">Slime mold</name>
    <name type="synonym">Dictyostelium fasciculatum</name>
    <dbReference type="NCBI Taxonomy" id="261658"/>
    <lineage>
        <taxon>Eukaryota</taxon>
        <taxon>Amoebozoa</taxon>
        <taxon>Evosea</taxon>
        <taxon>Eumycetozoa</taxon>
        <taxon>Dictyostelia</taxon>
        <taxon>Acytosteliales</taxon>
        <taxon>Cavenderiaceae</taxon>
        <taxon>Cavenderia</taxon>
    </lineage>
</organism>
<evidence type="ECO:0000256" key="4">
    <source>
        <dbReference type="ARBA" id="ARBA00022989"/>
    </source>
</evidence>
<dbReference type="GO" id="GO:0030134">
    <property type="term" value="C:COPII-coated ER to Golgi transport vesicle"/>
    <property type="evidence" value="ECO:0007669"/>
    <property type="project" value="TreeGrafter"/>
</dbReference>
<feature type="transmembrane region" description="Helical" evidence="6">
    <location>
        <begin position="97"/>
        <end position="116"/>
    </location>
</feature>
<evidence type="ECO:0000256" key="6">
    <source>
        <dbReference type="SAM" id="Phobius"/>
    </source>
</evidence>
<feature type="transmembrane region" description="Helical" evidence="6">
    <location>
        <begin position="6"/>
        <end position="32"/>
    </location>
</feature>
<dbReference type="GO" id="GO:0006888">
    <property type="term" value="P:endoplasmic reticulum to Golgi vesicle-mediated transport"/>
    <property type="evidence" value="ECO:0007669"/>
    <property type="project" value="InterPro"/>
</dbReference>
<dbReference type="PANTHER" id="PTHR13144">
    <property type="entry name" value="TEX261 PROTEIN"/>
    <property type="match status" value="1"/>
</dbReference>
<keyword evidence="3 6" id="KW-0812">Transmembrane</keyword>
<accession>F4Q6R1</accession>
<feature type="transmembrane region" description="Helical" evidence="6">
    <location>
        <begin position="128"/>
        <end position="148"/>
    </location>
</feature>
<reference evidence="8" key="1">
    <citation type="journal article" date="2011" name="Genome Res.">
        <title>Phylogeny-wide analysis of social amoeba genomes highlights ancient origins for complex intercellular communication.</title>
        <authorList>
            <person name="Heidel A.J."/>
            <person name="Lawal H.M."/>
            <person name="Felder M."/>
            <person name="Schilde C."/>
            <person name="Helps N.R."/>
            <person name="Tunggal B."/>
            <person name="Rivero F."/>
            <person name="John U."/>
            <person name="Schleicher M."/>
            <person name="Eichinger L."/>
            <person name="Platzer M."/>
            <person name="Noegel A.A."/>
            <person name="Schaap P."/>
            <person name="Gloeckner G."/>
        </authorList>
    </citation>
    <scope>NUCLEOTIDE SEQUENCE [LARGE SCALE GENOMIC DNA]</scope>
    <source>
        <strain evidence="8">SH3</strain>
    </source>
</reference>
<evidence type="ECO:0000256" key="1">
    <source>
        <dbReference type="ARBA" id="ARBA00004141"/>
    </source>
</evidence>
<evidence type="ECO:0000313" key="8">
    <source>
        <dbReference type="Proteomes" id="UP000007797"/>
    </source>
</evidence>
<dbReference type="RefSeq" id="XP_004354971.1">
    <property type="nucleotide sequence ID" value="XM_004354919.1"/>
</dbReference>
<dbReference type="PANTHER" id="PTHR13144:SF0">
    <property type="entry name" value="PROTEIN TEX261"/>
    <property type="match status" value="1"/>
</dbReference>
<comment type="subcellular location">
    <subcellularLocation>
        <location evidence="1">Membrane</location>
        <topology evidence="1">Multi-pass membrane protein</topology>
    </subcellularLocation>
</comment>
<feature type="transmembrane region" description="Helical" evidence="6">
    <location>
        <begin position="52"/>
        <end position="77"/>
    </location>
</feature>
<evidence type="ECO:0000256" key="3">
    <source>
        <dbReference type="ARBA" id="ARBA00022692"/>
    </source>
</evidence>
<protein>
    <submittedName>
        <fullName evidence="7">Transmembrane protein</fullName>
    </submittedName>
</protein>
<keyword evidence="5 6" id="KW-0472">Membrane</keyword>
<dbReference type="InterPro" id="IPR007277">
    <property type="entry name" value="Svp26/Tex261"/>
</dbReference>
<gene>
    <name evidence="7" type="ORF">DFA_09118</name>
</gene>
<name>F4Q6R1_CACFS</name>
<comment type="similarity">
    <text evidence="2">Belongs to the SVP26 family.</text>
</comment>
<evidence type="ECO:0000256" key="2">
    <source>
        <dbReference type="ARBA" id="ARBA00008096"/>
    </source>
</evidence>